<evidence type="ECO:0000313" key="3">
    <source>
        <dbReference type="EMBL" id="CAK8996966.1"/>
    </source>
</evidence>
<proteinExistence type="predicted"/>
<evidence type="ECO:0000256" key="1">
    <source>
        <dbReference type="SAM" id="MobiDB-lite"/>
    </source>
</evidence>
<name>A0ABP0I4T6_9DINO</name>
<reference evidence="3 4" key="1">
    <citation type="submission" date="2024-02" db="EMBL/GenBank/DDBJ databases">
        <authorList>
            <person name="Chen Y."/>
            <person name="Shah S."/>
            <person name="Dougan E. K."/>
            <person name="Thang M."/>
            <person name="Chan C."/>
        </authorList>
    </citation>
    <scope>NUCLEOTIDE SEQUENCE [LARGE SCALE GENOMIC DNA]</scope>
</reference>
<dbReference type="Gene3D" id="3.40.50.300">
    <property type="entry name" value="P-loop containing nucleotide triphosphate hydrolases"/>
    <property type="match status" value="1"/>
</dbReference>
<gene>
    <name evidence="3" type="ORF">CCMP2556_LOCUS4670</name>
</gene>
<sequence>MRNLWWLLIQLQCMATISTTGNDSDVETCMSMLQQKTHLDRNEASWKVNNYIMAAYHKAGVYLSKALQLIIFHEELGEPKEDLGQWITPCYTFCQNLKAPSRLLVDNLNASLLTKLRRAAWPKRTLVSGLTRNPLTMVASAYCYHHEGQEPENQLMDTPLLMSLGLEEGTNATARLLLPQVEYMASVFAEPDNDTLRLRYEDFVKSSESFDQQISTLLDFFFGTGEDLITDAQRLSIKEAAKTEDEKRNPEATYDESRNRSHGSNDKCKALAEAVLPKIEPSLLARYHELQHRLGYPVGST</sequence>
<dbReference type="InterPro" id="IPR027417">
    <property type="entry name" value="P-loop_NTPase"/>
</dbReference>
<accession>A0ABP0I4T6</accession>
<comment type="caution">
    <text evidence="3">The sequence shown here is derived from an EMBL/GenBank/DDBJ whole genome shotgun (WGS) entry which is preliminary data.</text>
</comment>
<dbReference type="Proteomes" id="UP001642484">
    <property type="component" value="Unassembled WGS sequence"/>
</dbReference>
<organism evidence="3 4">
    <name type="scientific">Durusdinium trenchii</name>
    <dbReference type="NCBI Taxonomy" id="1381693"/>
    <lineage>
        <taxon>Eukaryota</taxon>
        <taxon>Sar</taxon>
        <taxon>Alveolata</taxon>
        <taxon>Dinophyceae</taxon>
        <taxon>Suessiales</taxon>
        <taxon>Symbiodiniaceae</taxon>
        <taxon>Durusdinium</taxon>
    </lineage>
</organism>
<feature type="signal peptide" evidence="2">
    <location>
        <begin position="1"/>
        <end position="19"/>
    </location>
</feature>
<evidence type="ECO:0000313" key="4">
    <source>
        <dbReference type="Proteomes" id="UP001642484"/>
    </source>
</evidence>
<dbReference type="EMBL" id="CAXAMN010001936">
    <property type="protein sequence ID" value="CAK8996966.1"/>
    <property type="molecule type" value="Genomic_DNA"/>
</dbReference>
<keyword evidence="4" id="KW-1185">Reference proteome</keyword>
<keyword evidence="2" id="KW-0732">Signal</keyword>
<feature type="chain" id="PRO_5045236215" evidence="2">
    <location>
        <begin position="20"/>
        <end position="301"/>
    </location>
</feature>
<evidence type="ECO:0000256" key="2">
    <source>
        <dbReference type="SAM" id="SignalP"/>
    </source>
</evidence>
<protein>
    <submittedName>
        <fullName evidence="3">Uncharacterized protein</fullName>
    </submittedName>
</protein>
<feature type="region of interest" description="Disordered" evidence="1">
    <location>
        <begin position="240"/>
        <end position="266"/>
    </location>
</feature>